<evidence type="ECO:0000313" key="11">
    <source>
        <dbReference type="EMBL" id="KDQ08776.1"/>
    </source>
</evidence>
<reference evidence="12" key="1">
    <citation type="journal article" date="2014" name="Proc. Natl. Acad. Sci. U.S.A.">
        <title>Extensive sampling of basidiomycete genomes demonstrates inadequacy of the white-rot/brown-rot paradigm for wood decay fungi.</title>
        <authorList>
            <person name="Riley R."/>
            <person name="Salamov A.A."/>
            <person name="Brown D.W."/>
            <person name="Nagy L.G."/>
            <person name="Floudas D."/>
            <person name="Held B.W."/>
            <person name="Levasseur A."/>
            <person name="Lombard V."/>
            <person name="Morin E."/>
            <person name="Otillar R."/>
            <person name="Lindquist E.A."/>
            <person name="Sun H."/>
            <person name="LaButti K.M."/>
            <person name="Schmutz J."/>
            <person name="Jabbour D."/>
            <person name="Luo H."/>
            <person name="Baker S.E."/>
            <person name="Pisabarro A.G."/>
            <person name="Walton J.D."/>
            <person name="Blanchette R.A."/>
            <person name="Henrissat B."/>
            <person name="Martin F."/>
            <person name="Cullen D."/>
            <person name="Hibbett D.S."/>
            <person name="Grigoriev I.V."/>
        </authorList>
    </citation>
    <scope>NUCLEOTIDE SEQUENCE [LARGE SCALE GENOMIC DNA]</scope>
    <source>
        <strain evidence="12">FD-172 SS1</strain>
    </source>
</reference>
<dbReference type="STRING" id="930990.A0A067MB01"/>
<keyword evidence="8 9" id="KW-0472">Membrane</keyword>
<dbReference type="Proteomes" id="UP000027195">
    <property type="component" value="Unassembled WGS sequence"/>
</dbReference>
<evidence type="ECO:0000256" key="1">
    <source>
        <dbReference type="ARBA" id="ARBA00004225"/>
    </source>
</evidence>
<dbReference type="GO" id="GO:0000064">
    <property type="term" value="F:L-ornithine transmembrane transporter activity"/>
    <property type="evidence" value="ECO:0007669"/>
    <property type="project" value="TreeGrafter"/>
</dbReference>
<name>A0A067MB01_BOTB1</name>
<accession>A0A067MB01</accession>
<keyword evidence="3 10" id="KW-0813">Transport</keyword>
<dbReference type="Gene3D" id="1.50.40.10">
    <property type="entry name" value="Mitochondrial carrier domain"/>
    <property type="match status" value="2"/>
</dbReference>
<evidence type="ECO:0000256" key="5">
    <source>
        <dbReference type="ARBA" id="ARBA00022737"/>
    </source>
</evidence>
<evidence type="ECO:0000313" key="12">
    <source>
        <dbReference type="Proteomes" id="UP000027195"/>
    </source>
</evidence>
<keyword evidence="7" id="KW-0496">Mitochondrion</keyword>
<gene>
    <name evidence="11" type="ORF">BOTBODRAFT_48021</name>
</gene>
<feature type="repeat" description="Solcar" evidence="9">
    <location>
        <begin position="115"/>
        <end position="230"/>
    </location>
</feature>
<dbReference type="PRINTS" id="PR00926">
    <property type="entry name" value="MITOCARRIER"/>
</dbReference>
<dbReference type="InterPro" id="IPR050567">
    <property type="entry name" value="Mitochondrial_Carrier"/>
</dbReference>
<dbReference type="HOGENOM" id="CLU_015166_16_3_1"/>
<evidence type="ECO:0008006" key="13">
    <source>
        <dbReference type="Google" id="ProtNLM"/>
    </source>
</evidence>
<protein>
    <recommendedName>
        <fullName evidence="13">Mitochondrial carrier</fullName>
    </recommendedName>
</protein>
<comment type="similarity">
    <text evidence="2 10">Belongs to the mitochondrial carrier (TC 2.A.29) family.</text>
</comment>
<evidence type="ECO:0000256" key="3">
    <source>
        <dbReference type="ARBA" id="ARBA00022448"/>
    </source>
</evidence>
<sequence length="351" mass="36805">MDSASVATATVGQRNGWNVPPGVKDVTFGSIAGMVSKLFEHPFDLCKVRLQTDDAGRFKGPIDCLHQTWKNEGIRGLYRGLPAPVVGAMAENASLFLVYNYICAWYARGDKSFSPTVTQSALAGGGAGAVASFVLTPIELVKCKMQVQMLTVGAQPAPIVQSTATATLALGGAPAPISVRAALPGPFAIVASTVRSQGLHGLWLGHTGTLIRESGGGAAWFATKQFVSGLFVARRHKSSSSSSSASTQHSNKELLPWESAAAGACAGMMYNLILFPADSVKSFMQTDAELRPTLPGASPAPRATFLGVFRSIYATRGLKGLYAGCGITVARAAPSSALIFMIYDALDRRFG</sequence>
<organism evidence="11 12">
    <name type="scientific">Botryobasidium botryosum (strain FD-172 SS1)</name>
    <dbReference type="NCBI Taxonomy" id="930990"/>
    <lineage>
        <taxon>Eukaryota</taxon>
        <taxon>Fungi</taxon>
        <taxon>Dikarya</taxon>
        <taxon>Basidiomycota</taxon>
        <taxon>Agaricomycotina</taxon>
        <taxon>Agaricomycetes</taxon>
        <taxon>Cantharellales</taxon>
        <taxon>Botryobasidiaceae</taxon>
        <taxon>Botryobasidium</taxon>
    </lineage>
</organism>
<evidence type="ECO:0000256" key="4">
    <source>
        <dbReference type="ARBA" id="ARBA00022692"/>
    </source>
</evidence>
<dbReference type="GO" id="GO:0031966">
    <property type="term" value="C:mitochondrial membrane"/>
    <property type="evidence" value="ECO:0007669"/>
    <property type="project" value="UniProtKB-SubCell"/>
</dbReference>
<dbReference type="OrthoDB" id="2139348at2759"/>
<dbReference type="PROSITE" id="PS50920">
    <property type="entry name" value="SOLCAR"/>
    <property type="match status" value="3"/>
</dbReference>
<dbReference type="PANTHER" id="PTHR45624:SF31">
    <property type="entry name" value="MITOCHONDRIAL ORNITHINE TRANSPORTER 1"/>
    <property type="match status" value="1"/>
</dbReference>
<feature type="repeat" description="Solcar" evidence="9">
    <location>
        <begin position="20"/>
        <end position="105"/>
    </location>
</feature>
<evidence type="ECO:0000256" key="6">
    <source>
        <dbReference type="ARBA" id="ARBA00022989"/>
    </source>
</evidence>
<evidence type="ECO:0000256" key="8">
    <source>
        <dbReference type="ARBA" id="ARBA00023136"/>
    </source>
</evidence>
<keyword evidence="12" id="KW-1185">Reference proteome</keyword>
<comment type="subcellular location">
    <subcellularLocation>
        <location evidence="1">Mitochondrion membrane</location>
        <topology evidence="1">Multi-pass membrane protein</topology>
    </subcellularLocation>
</comment>
<dbReference type="Pfam" id="PF00153">
    <property type="entry name" value="Mito_carr"/>
    <property type="match status" value="3"/>
</dbReference>
<evidence type="ECO:0000256" key="9">
    <source>
        <dbReference type="PROSITE-ProRule" id="PRU00282"/>
    </source>
</evidence>
<dbReference type="InterPro" id="IPR002067">
    <property type="entry name" value="MCP"/>
</dbReference>
<dbReference type="AlphaFoldDB" id="A0A067MB01"/>
<keyword evidence="4 9" id="KW-0812">Transmembrane</keyword>
<dbReference type="EMBL" id="KL198086">
    <property type="protein sequence ID" value="KDQ08776.1"/>
    <property type="molecule type" value="Genomic_DNA"/>
</dbReference>
<dbReference type="InterPro" id="IPR018108">
    <property type="entry name" value="MCP_transmembrane"/>
</dbReference>
<dbReference type="PANTHER" id="PTHR45624">
    <property type="entry name" value="MITOCHONDRIAL BASIC AMINO ACIDS TRANSPORTER-RELATED"/>
    <property type="match status" value="1"/>
</dbReference>
<evidence type="ECO:0000256" key="2">
    <source>
        <dbReference type="ARBA" id="ARBA00006375"/>
    </source>
</evidence>
<proteinExistence type="inferred from homology"/>
<dbReference type="SUPFAM" id="SSF103506">
    <property type="entry name" value="Mitochondrial carrier"/>
    <property type="match status" value="1"/>
</dbReference>
<keyword evidence="5" id="KW-0677">Repeat</keyword>
<dbReference type="GO" id="GO:1990575">
    <property type="term" value="P:mitochondrial L-ornithine transmembrane transport"/>
    <property type="evidence" value="ECO:0007669"/>
    <property type="project" value="TreeGrafter"/>
</dbReference>
<dbReference type="InterPro" id="IPR023395">
    <property type="entry name" value="MCP_dom_sf"/>
</dbReference>
<dbReference type="InParanoid" id="A0A067MB01"/>
<keyword evidence="6" id="KW-1133">Transmembrane helix</keyword>
<feature type="repeat" description="Solcar" evidence="9">
    <location>
        <begin position="254"/>
        <end position="349"/>
    </location>
</feature>
<evidence type="ECO:0000256" key="10">
    <source>
        <dbReference type="RuleBase" id="RU000488"/>
    </source>
</evidence>
<evidence type="ECO:0000256" key="7">
    <source>
        <dbReference type="ARBA" id="ARBA00023128"/>
    </source>
</evidence>